<evidence type="ECO:0000256" key="10">
    <source>
        <dbReference type="SAM" id="SignalP"/>
    </source>
</evidence>
<dbReference type="Gene3D" id="2.60.420.10">
    <property type="entry name" value="Maltose phosphorylase, domain 3"/>
    <property type="match status" value="1"/>
</dbReference>
<dbReference type="Proteomes" id="UP000078544">
    <property type="component" value="Unassembled WGS sequence"/>
</dbReference>
<evidence type="ECO:0000256" key="4">
    <source>
        <dbReference type="ARBA" id="ARBA00022729"/>
    </source>
</evidence>
<dbReference type="GO" id="GO:0030246">
    <property type="term" value="F:carbohydrate binding"/>
    <property type="evidence" value="ECO:0007669"/>
    <property type="project" value="InterPro"/>
</dbReference>
<dbReference type="FunFam" id="2.70.98.40:FF:000004">
    <property type="entry name" value="Alpha,alpha-trehalose glucohydrolase TreA/Ath1"/>
    <property type="match status" value="1"/>
</dbReference>
<comment type="similarity">
    <text evidence="2">Belongs to the glycosyl hydrolase 65 family.</text>
</comment>
<dbReference type="InterPro" id="IPR037018">
    <property type="entry name" value="GH65_N"/>
</dbReference>
<dbReference type="AlphaFoldDB" id="A0A162IM11"/>
<evidence type="ECO:0000256" key="2">
    <source>
        <dbReference type="ARBA" id="ARBA00006768"/>
    </source>
</evidence>
<evidence type="ECO:0000256" key="5">
    <source>
        <dbReference type="ARBA" id="ARBA00022801"/>
    </source>
</evidence>
<evidence type="ECO:0000256" key="8">
    <source>
        <dbReference type="ARBA" id="ARBA00030473"/>
    </source>
</evidence>
<dbReference type="InterPro" id="IPR012341">
    <property type="entry name" value="6hp_glycosidase-like_sf"/>
</dbReference>
<evidence type="ECO:0000313" key="15">
    <source>
        <dbReference type="Proteomes" id="UP000078544"/>
    </source>
</evidence>
<organism evidence="14 15">
    <name type="scientific">Moelleriella libera RCEF 2490</name>
    <dbReference type="NCBI Taxonomy" id="1081109"/>
    <lineage>
        <taxon>Eukaryota</taxon>
        <taxon>Fungi</taxon>
        <taxon>Dikarya</taxon>
        <taxon>Ascomycota</taxon>
        <taxon>Pezizomycotina</taxon>
        <taxon>Sordariomycetes</taxon>
        <taxon>Hypocreomycetidae</taxon>
        <taxon>Hypocreales</taxon>
        <taxon>Clavicipitaceae</taxon>
        <taxon>Moelleriella</taxon>
    </lineage>
</organism>
<evidence type="ECO:0000313" key="14">
    <source>
        <dbReference type="EMBL" id="KZZ95343.1"/>
    </source>
</evidence>
<keyword evidence="15" id="KW-1185">Reference proteome</keyword>
<keyword evidence="5" id="KW-0378">Hydrolase</keyword>
<feature type="signal peptide" evidence="10">
    <location>
        <begin position="1"/>
        <end position="23"/>
    </location>
</feature>
<dbReference type="InterPro" id="IPR005195">
    <property type="entry name" value="Glyco_hydro_65_M"/>
</dbReference>
<evidence type="ECO:0000259" key="11">
    <source>
        <dbReference type="Pfam" id="PF03632"/>
    </source>
</evidence>
<dbReference type="EC" id="3.2.1.28" evidence="3"/>
<dbReference type="Gene3D" id="1.50.10.10">
    <property type="match status" value="1"/>
</dbReference>
<evidence type="ECO:0000256" key="6">
    <source>
        <dbReference type="ARBA" id="ARBA00023180"/>
    </source>
</evidence>
<evidence type="ECO:0000256" key="3">
    <source>
        <dbReference type="ARBA" id="ARBA00012757"/>
    </source>
</evidence>
<dbReference type="Gene3D" id="2.70.98.40">
    <property type="entry name" value="Glycoside hydrolase, family 65, N-terminal domain"/>
    <property type="match status" value="1"/>
</dbReference>
<keyword evidence="4 10" id="KW-0732">Signal</keyword>
<accession>A0A162IM11</accession>
<comment type="caution">
    <text evidence="14">The sequence shown here is derived from an EMBL/GenBank/DDBJ whole genome shotgun (WGS) entry which is preliminary data.</text>
</comment>
<feature type="chain" id="PRO_5007835474" description="alpha,alpha-trehalase" evidence="10">
    <location>
        <begin position="24"/>
        <end position="1087"/>
    </location>
</feature>
<sequence length="1087" mass="118603">MLTKIFKAAAAAFVALGVSGIAASSVSPAEPDRVAKCLARYGGGSDGGRNTTTTTYRTDFPGLTWDNDAWLLSTTTLDQGRFQCRGAVANGYFGINVASVGPFFEVDNETRSTDVIDGWPLYSRRQSFATVAGFWNAQPRTNGTNFAWLLQYGYESVVSGLPHWAGLILDLGDGRYLDANVDSATVRDFRTTYDFAAGVLTWSYRWTPSSSGSSYDIKYLLFANKLHVNEAVVDLQIVPSADGDANVVNILDGSSAVRTDFVSSGDDAGALYSAVRPSGIANITAFVYTNVTGSEGVDVPGRKLVKDKPYIDRNASTVAQSVPVRFRAGKPVRITKYVGIASGDAFADPQDTARKAVASAQKRGFQESLKEHVEEWAAVLPAHSVDSFAHPETKKLPDDIYVIDSAISAVTNAYYLLQNTVGPNAQRLLQNAPVNVDSIAVGGLTSDSYAGLIFWDADLFMQPGLVVSHPQSAERITNYRVKHYAQAKANAQTSFTSSKNRTTFSSDAAIYPWTSGRFGNCTATGPCWDYEYHLSGDIGLSFLNHWVTTGDTRTFKDTMFPIYDAVATTYSQVLQPNGTRWTLTNMTDPDEYANHVDAGGFTMPLIAETLRTANSLRSQFGKQENSTWDSMADNVLVLRENGITLEFTTMNGTATVKQADVILNTFPLSYTTNYTAQDSLNDLNYYANKQSPDGPAMTWAFFSIVANDISPSGCAAYTYAQYSYKPYLRAPFYQLSEQLSDNTTINGGTHPAFPFLTGHGGANQVTIFGYLGLRLLPDDVLHINPNLPPQLSHLRYRTFYWRGWPLSAWSNATHTTIERAAHVRPLATADQRFANQSIMVDLGIANTTTPYKLPVNGTVTVPNRDAGRINTVPGDLIQCRPAQSSEGYRPGQFPIAANDGATSTKWQPEFADTRSAVTVAFADEDVGGAMVAGFRFNWAQEPPVNATVVFHNTSLANSSLPLAQQQQQQLQSSSQYTVISHLTNINISDPYVPGETDLDAIVTPVGNTTNVTLDKPVAATRFATLIISGNQALSKREVEGRNGTGATVAAWAIISDQRRQRDEKTPKARLRRSLAWRERKALLPIRR</sequence>
<dbReference type="InterPro" id="IPR011013">
    <property type="entry name" value="Gal_mutarotase_sf_dom"/>
</dbReference>
<dbReference type="GO" id="GO:0009277">
    <property type="term" value="C:fungal-type cell wall"/>
    <property type="evidence" value="ECO:0007669"/>
    <property type="project" value="TreeGrafter"/>
</dbReference>
<reference evidence="14 15" key="1">
    <citation type="journal article" date="2016" name="Genome Biol. Evol.">
        <title>Divergent and convergent evolution of fungal pathogenicity.</title>
        <authorList>
            <person name="Shang Y."/>
            <person name="Xiao G."/>
            <person name="Zheng P."/>
            <person name="Cen K."/>
            <person name="Zhan S."/>
            <person name="Wang C."/>
        </authorList>
    </citation>
    <scope>NUCLEOTIDE SEQUENCE [LARGE SCALE GENOMIC DNA]</scope>
    <source>
        <strain evidence="14 15">RCEF 2490</strain>
    </source>
</reference>
<evidence type="ECO:0000259" key="12">
    <source>
        <dbReference type="Pfam" id="PF03633"/>
    </source>
</evidence>
<keyword evidence="7" id="KW-0326">Glycosidase</keyword>
<evidence type="ECO:0000259" key="13">
    <source>
        <dbReference type="Pfam" id="PF03636"/>
    </source>
</evidence>
<evidence type="ECO:0000256" key="7">
    <source>
        <dbReference type="ARBA" id="ARBA00023295"/>
    </source>
</evidence>
<dbReference type="FunFam" id="1.50.10.10:FF:000032">
    <property type="entry name" value="Vacuolar acid trehalase"/>
    <property type="match status" value="1"/>
</dbReference>
<dbReference type="InterPro" id="IPR008928">
    <property type="entry name" value="6-hairpin_glycosidase_sf"/>
</dbReference>
<comment type="catalytic activity">
    <reaction evidence="1">
        <text>alpha,alpha-trehalose + H2O = alpha-D-glucose + beta-D-glucose</text>
        <dbReference type="Rhea" id="RHEA:32675"/>
        <dbReference type="ChEBI" id="CHEBI:15377"/>
        <dbReference type="ChEBI" id="CHEBI:15903"/>
        <dbReference type="ChEBI" id="CHEBI:16551"/>
        <dbReference type="ChEBI" id="CHEBI:17925"/>
        <dbReference type="EC" id="3.2.1.28"/>
    </reaction>
</comment>
<keyword evidence="6" id="KW-0325">Glycoprotein</keyword>
<feature type="domain" description="Glycoside hydrolase family 65 C-terminal" evidence="12">
    <location>
        <begin position="777"/>
        <end position="819"/>
    </location>
</feature>
<dbReference type="PANTHER" id="PTHR11051">
    <property type="entry name" value="GLYCOSYL HYDROLASE-RELATED"/>
    <property type="match status" value="1"/>
</dbReference>
<gene>
    <name evidence="14" type="ORF">AAL_04574</name>
</gene>
<dbReference type="PANTHER" id="PTHR11051:SF8">
    <property type="entry name" value="PROTEIN-GLUCOSYLGALACTOSYLHYDROXYLYSINE GLUCOSIDASE"/>
    <property type="match status" value="1"/>
</dbReference>
<feature type="domain" description="Glycoside hydrolase family 65 central catalytic" evidence="11">
    <location>
        <begin position="438"/>
        <end position="624"/>
    </location>
</feature>
<dbReference type="Pfam" id="PF03633">
    <property type="entry name" value="Glyco_hydro_65C"/>
    <property type="match status" value="1"/>
</dbReference>
<proteinExistence type="inferred from homology"/>
<dbReference type="GO" id="GO:0004555">
    <property type="term" value="F:alpha,alpha-trehalase activity"/>
    <property type="evidence" value="ECO:0007669"/>
    <property type="project" value="UniProtKB-EC"/>
</dbReference>
<dbReference type="EMBL" id="AZGY01000009">
    <property type="protein sequence ID" value="KZZ95343.1"/>
    <property type="molecule type" value="Genomic_DNA"/>
</dbReference>
<dbReference type="OrthoDB" id="200349at2759"/>
<dbReference type="SUPFAM" id="SSF48208">
    <property type="entry name" value="Six-hairpin glycosidases"/>
    <property type="match status" value="1"/>
</dbReference>
<protein>
    <recommendedName>
        <fullName evidence="3">alpha,alpha-trehalase</fullName>
        <ecNumber evidence="3">3.2.1.28</ecNumber>
    </recommendedName>
    <alternativeName>
        <fullName evidence="8">Alpha,alpha-trehalase</fullName>
    </alternativeName>
    <alternativeName>
        <fullName evidence="9">Alpha,alpha-trehalose glucohydrolase</fullName>
    </alternativeName>
</protein>
<evidence type="ECO:0000256" key="1">
    <source>
        <dbReference type="ARBA" id="ARBA00001576"/>
    </source>
</evidence>
<name>A0A162IM11_9HYPO</name>
<dbReference type="SUPFAM" id="SSF74650">
    <property type="entry name" value="Galactose mutarotase-like"/>
    <property type="match status" value="1"/>
</dbReference>
<dbReference type="Pfam" id="PF03636">
    <property type="entry name" value="Glyco_hydro_65N"/>
    <property type="match status" value="1"/>
</dbReference>
<dbReference type="Pfam" id="PF03632">
    <property type="entry name" value="Glyco_hydro_65m"/>
    <property type="match status" value="1"/>
</dbReference>
<dbReference type="GO" id="GO:0005993">
    <property type="term" value="P:trehalose catabolic process"/>
    <property type="evidence" value="ECO:0007669"/>
    <property type="project" value="TreeGrafter"/>
</dbReference>
<feature type="domain" description="Glycoside hydrolase family 65 N-terminal" evidence="13">
    <location>
        <begin position="77"/>
        <end position="343"/>
    </location>
</feature>
<evidence type="ECO:0000256" key="9">
    <source>
        <dbReference type="ARBA" id="ARBA00031637"/>
    </source>
</evidence>
<dbReference type="InterPro" id="IPR005196">
    <property type="entry name" value="Glyco_hydro_65_N"/>
</dbReference>
<dbReference type="STRING" id="1081109.A0A162IM11"/>
<dbReference type="InterPro" id="IPR005194">
    <property type="entry name" value="Glyco_hydro_65_C"/>
</dbReference>